<keyword evidence="1" id="KW-0732">Signal</keyword>
<accession>A0AA86AK98</accession>
<dbReference type="RefSeq" id="WP_051492668.1">
    <property type="nucleotide sequence ID" value="NZ_CP007201.1"/>
</dbReference>
<sequence length="275" mass="30193">MKAFLSLLCMALLAGCTSTSLSIASLQAPFFTPESIPTPLPLKAQHRHLNATEPLWIVIEGDGHAWKSASIPSSNPTPHDPVGWRLATSIHADNVLYLARPCQYLNEIELKACSVSDWTDGRFAQKWVVMMNEAISNIKARYSYSEIILVGYSGGGTMAALLAIRRNDVSLLISVASPLDVSAWSAYHHVSPLVLSLDPRDEHAKLSTIAQIHIVGQKDRVVPPLLAQEFVAGYVSSKKARIIEVEADHTMHLPLDLVEIRRSFLNSIDAQDNPL</sequence>
<name>A0AA86AK98_SULMK</name>
<gene>
    <name evidence="2" type="ORF">SMUL_0816</name>
</gene>
<dbReference type="Gene3D" id="3.40.50.1820">
    <property type="entry name" value="alpha/beta hydrolase"/>
    <property type="match status" value="1"/>
</dbReference>
<evidence type="ECO:0000313" key="3">
    <source>
        <dbReference type="Proteomes" id="UP000019322"/>
    </source>
</evidence>
<dbReference type="EMBL" id="CP007201">
    <property type="protein sequence ID" value="AHJ12084.1"/>
    <property type="molecule type" value="Genomic_DNA"/>
</dbReference>
<dbReference type="SUPFAM" id="SSF53474">
    <property type="entry name" value="alpha/beta-Hydrolases"/>
    <property type="match status" value="1"/>
</dbReference>
<protein>
    <recommendedName>
        <fullName evidence="4">Alpha/beta hydrolase</fullName>
    </recommendedName>
</protein>
<dbReference type="Proteomes" id="UP000019322">
    <property type="component" value="Chromosome"/>
</dbReference>
<feature type="signal peptide" evidence="1">
    <location>
        <begin position="1"/>
        <end position="24"/>
    </location>
</feature>
<evidence type="ECO:0000313" key="2">
    <source>
        <dbReference type="EMBL" id="AHJ12084.1"/>
    </source>
</evidence>
<dbReference type="KEGG" id="smul:SMUL_0816"/>
<reference evidence="2 3" key="1">
    <citation type="journal article" date="2014" name="Environ. Microbiol.">
        <title>Insights into organohalide respiration and the versatile catabolism of Sulfurospirillum multivorans gained from comparative genomics and physiological studies.</title>
        <authorList>
            <person name="Goris T."/>
            <person name="Schubert T."/>
            <person name="Gadkari J."/>
            <person name="Wubet T."/>
            <person name="Tarkka M."/>
            <person name="Buscot F."/>
            <person name="Adrian L."/>
            <person name="Diekert G."/>
        </authorList>
    </citation>
    <scope>NUCLEOTIDE SEQUENCE [LARGE SCALE GENOMIC DNA]</scope>
    <source>
        <strain evidence="3">DM 12446 / JCM 15788 / NBRC 109480</strain>
    </source>
</reference>
<dbReference type="InterPro" id="IPR029058">
    <property type="entry name" value="AB_hydrolase_fold"/>
</dbReference>
<evidence type="ECO:0008006" key="4">
    <source>
        <dbReference type="Google" id="ProtNLM"/>
    </source>
</evidence>
<dbReference type="PROSITE" id="PS51257">
    <property type="entry name" value="PROKAR_LIPOPROTEIN"/>
    <property type="match status" value="1"/>
</dbReference>
<dbReference type="AlphaFoldDB" id="A0AA86AK98"/>
<evidence type="ECO:0000256" key="1">
    <source>
        <dbReference type="SAM" id="SignalP"/>
    </source>
</evidence>
<feature type="chain" id="PRO_5041673782" description="Alpha/beta hydrolase" evidence="1">
    <location>
        <begin position="25"/>
        <end position="275"/>
    </location>
</feature>
<proteinExistence type="predicted"/>
<organism evidence="2 3">
    <name type="scientific">Sulfurospirillum multivorans (strain DM 12446 / JCM 15788 / NBRC 109480)</name>
    <dbReference type="NCBI Taxonomy" id="1150621"/>
    <lineage>
        <taxon>Bacteria</taxon>
        <taxon>Pseudomonadati</taxon>
        <taxon>Campylobacterota</taxon>
        <taxon>Epsilonproteobacteria</taxon>
        <taxon>Campylobacterales</taxon>
        <taxon>Sulfurospirillaceae</taxon>
        <taxon>Sulfurospirillum</taxon>
    </lineage>
</organism>